<dbReference type="Pfam" id="PF00072">
    <property type="entry name" value="Response_reg"/>
    <property type="match status" value="1"/>
</dbReference>
<dbReference type="PANTHER" id="PTHR44591">
    <property type="entry name" value="STRESS RESPONSE REGULATOR PROTEIN 1"/>
    <property type="match status" value="1"/>
</dbReference>
<evidence type="ECO:0000313" key="6">
    <source>
        <dbReference type="Proteomes" id="UP000261812"/>
    </source>
</evidence>
<evidence type="ECO:0000259" key="4">
    <source>
        <dbReference type="PROSITE" id="PS50110"/>
    </source>
</evidence>
<evidence type="ECO:0000313" key="5">
    <source>
        <dbReference type="EMBL" id="QLL29949.1"/>
    </source>
</evidence>
<evidence type="ECO:0000256" key="2">
    <source>
        <dbReference type="ARBA" id="ARBA00023012"/>
    </source>
</evidence>
<dbReference type="AlphaFoldDB" id="A0A7D6INF8"/>
<dbReference type="PANTHER" id="PTHR44591:SF14">
    <property type="entry name" value="PROTEIN PILG"/>
    <property type="match status" value="1"/>
</dbReference>
<proteinExistence type="predicted"/>
<dbReference type="SUPFAM" id="SSF52172">
    <property type="entry name" value="CheY-like"/>
    <property type="match status" value="1"/>
</dbReference>
<dbReference type="KEGG" id="tsq:D3A95_05435"/>
<feature type="modified residue" description="4-aspartylphosphate" evidence="3">
    <location>
        <position position="53"/>
    </location>
</feature>
<accession>A0A7D6INF8</accession>
<dbReference type="GO" id="GO:0000160">
    <property type="term" value="P:phosphorelay signal transduction system"/>
    <property type="evidence" value="ECO:0007669"/>
    <property type="project" value="UniProtKB-KW"/>
</dbReference>
<dbReference type="InterPro" id="IPR001789">
    <property type="entry name" value="Sig_transdc_resp-reg_receiver"/>
</dbReference>
<feature type="domain" description="Response regulatory" evidence="4">
    <location>
        <begin position="3"/>
        <end position="120"/>
    </location>
</feature>
<evidence type="ECO:0000256" key="1">
    <source>
        <dbReference type="ARBA" id="ARBA00022553"/>
    </source>
</evidence>
<dbReference type="Gene3D" id="3.40.50.2300">
    <property type="match status" value="1"/>
</dbReference>
<keyword evidence="1 3" id="KW-0597">Phosphoprotein</keyword>
<organism evidence="5 6">
    <name type="scientific">Thermosynechococcus sichuanensis E542</name>
    <dbReference type="NCBI Taxonomy" id="2016101"/>
    <lineage>
        <taxon>Bacteria</taxon>
        <taxon>Bacillati</taxon>
        <taxon>Cyanobacteriota</taxon>
        <taxon>Cyanophyceae</taxon>
        <taxon>Acaryochloridales</taxon>
        <taxon>Thermosynechococcaceae</taxon>
        <taxon>Thermosynechococcus</taxon>
        <taxon>Thermosynechococcus sichuanensis</taxon>
    </lineage>
</organism>
<dbReference type="InterPro" id="IPR050595">
    <property type="entry name" value="Bact_response_regulator"/>
</dbReference>
<dbReference type="EMBL" id="CP032152">
    <property type="protein sequence ID" value="QLL29949.1"/>
    <property type="molecule type" value="Genomic_DNA"/>
</dbReference>
<dbReference type="RefSeq" id="WP_181496618.1">
    <property type="nucleotide sequence ID" value="NZ_CP032152.1"/>
</dbReference>
<protein>
    <submittedName>
        <fullName evidence="5">Response regulator</fullName>
    </submittedName>
</protein>
<name>A0A7D6INF8_9CYAN</name>
<dbReference type="SMART" id="SM00448">
    <property type="entry name" value="REC"/>
    <property type="match status" value="1"/>
</dbReference>
<dbReference type="Proteomes" id="UP000261812">
    <property type="component" value="Chromosome"/>
</dbReference>
<evidence type="ECO:0000256" key="3">
    <source>
        <dbReference type="PROSITE-ProRule" id="PRU00169"/>
    </source>
</evidence>
<dbReference type="InterPro" id="IPR011006">
    <property type="entry name" value="CheY-like_superfamily"/>
</dbReference>
<reference evidence="6" key="1">
    <citation type="submission" date="2018-09" db="EMBL/GenBank/DDBJ databases">
        <title>Complete genome sequence of thermophilic cyanobacteria strain Thermosynechococcus elongatus PKUAC-SCTE542.</title>
        <authorList>
            <person name="Liang Y."/>
            <person name="Tang J."/>
            <person name="Daroch M."/>
        </authorList>
    </citation>
    <scope>NUCLEOTIDE SEQUENCE [LARGE SCALE GENOMIC DNA]</scope>
    <source>
        <strain evidence="6">E542</strain>
    </source>
</reference>
<keyword evidence="2" id="KW-0902">Two-component regulatory system</keyword>
<dbReference type="PROSITE" id="PS50110">
    <property type="entry name" value="RESPONSE_REGULATORY"/>
    <property type="match status" value="1"/>
</dbReference>
<sequence>MKQVLVVEDSRTEQTMIVSILEKLGHQAHVAETAEKAMEWLAAHQPPDLIVLDIVMPGANGLELCREVRANPLLKTVPIIFCSSKDQDFDRFWALRQGGNAYITKPFEPEDLIETINEYLPPLSQ</sequence>
<keyword evidence="6" id="KW-1185">Reference proteome</keyword>
<gene>
    <name evidence="5" type="ORF">D3A95_05435</name>
</gene>